<evidence type="ECO:0000256" key="5">
    <source>
        <dbReference type="ARBA" id="ARBA00022729"/>
    </source>
</evidence>
<evidence type="ECO:0000259" key="8">
    <source>
        <dbReference type="SMART" id="SM00199"/>
    </source>
</evidence>
<dbReference type="GO" id="GO:0008009">
    <property type="term" value="F:chemokine activity"/>
    <property type="evidence" value="ECO:0007669"/>
    <property type="project" value="InterPro"/>
</dbReference>
<evidence type="ECO:0000256" key="4">
    <source>
        <dbReference type="ARBA" id="ARBA00022525"/>
    </source>
</evidence>
<dbReference type="OMA" id="FCVESVR"/>
<evidence type="ECO:0000256" key="7">
    <source>
        <dbReference type="ARBA" id="ARBA00023198"/>
    </source>
</evidence>
<dbReference type="PANTHER" id="PTHR12015">
    <property type="entry name" value="SMALL INDUCIBLE CYTOKINE A"/>
    <property type="match status" value="1"/>
</dbReference>
<keyword evidence="7" id="KW-0395">Inflammatory response</keyword>
<organism evidence="9 10">
    <name type="scientific">Cyprinus carpio carpio</name>
    <dbReference type="NCBI Taxonomy" id="630221"/>
    <lineage>
        <taxon>Eukaryota</taxon>
        <taxon>Metazoa</taxon>
        <taxon>Chordata</taxon>
        <taxon>Craniata</taxon>
        <taxon>Vertebrata</taxon>
        <taxon>Euteleostomi</taxon>
        <taxon>Actinopterygii</taxon>
        <taxon>Neopterygii</taxon>
        <taxon>Teleostei</taxon>
        <taxon>Ostariophysi</taxon>
        <taxon>Cypriniformes</taxon>
        <taxon>Cyprinidae</taxon>
        <taxon>Cyprininae</taxon>
        <taxon>Cyprinus</taxon>
    </lineage>
</organism>
<dbReference type="Proteomes" id="UP001108240">
    <property type="component" value="Unplaced"/>
</dbReference>
<name>A0A9J8BWW1_CYPCA</name>
<dbReference type="GO" id="GO:0006955">
    <property type="term" value="P:immune response"/>
    <property type="evidence" value="ECO:0007669"/>
    <property type="project" value="InterPro"/>
</dbReference>
<keyword evidence="3" id="KW-0202">Cytokine</keyword>
<dbReference type="InterPro" id="IPR001811">
    <property type="entry name" value="Chemokine_IL8-like_dom"/>
</dbReference>
<dbReference type="GO" id="GO:0006954">
    <property type="term" value="P:inflammatory response"/>
    <property type="evidence" value="ECO:0007669"/>
    <property type="project" value="UniProtKB-KW"/>
</dbReference>
<dbReference type="FunFam" id="2.40.50.40:FF:000012">
    <property type="entry name" value="C-C motif chemokine"/>
    <property type="match status" value="1"/>
</dbReference>
<dbReference type="SMART" id="SM00199">
    <property type="entry name" value="SCY"/>
    <property type="match status" value="1"/>
</dbReference>
<reference evidence="9" key="2">
    <citation type="submission" date="2025-09" db="UniProtKB">
        <authorList>
            <consortium name="Ensembl"/>
        </authorList>
    </citation>
    <scope>IDENTIFICATION</scope>
</reference>
<keyword evidence="6" id="KW-1015">Disulfide bond</keyword>
<evidence type="ECO:0000313" key="10">
    <source>
        <dbReference type="Proteomes" id="UP001108240"/>
    </source>
</evidence>
<reference evidence="9" key="1">
    <citation type="submission" date="2025-08" db="UniProtKB">
        <authorList>
            <consortium name="Ensembl"/>
        </authorList>
    </citation>
    <scope>IDENTIFICATION</scope>
</reference>
<dbReference type="GeneTree" id="ENSGT01040000240916"/>
<evidence type="ECO:0000256" key="1">
    <source>
        <dbReference type="ARBA" id="ARBA00004613"/>
    </source>
</evidence>
<keyword evidence="2" id="KW-0145">Chemotaxis</keyword>
<proteinExistence type="predicted"/>
<evidence type="ECO:0000313" key="9">
    <source>
        <dbReference type="Ensembl" id="ENSCCRP00000162379.1"/>
    </source>
</evidence>
<dbReference type="Gene3D" id="2.40.50.40">
    <property type="match status" value="1"/>
</dbReference>
<evidence type="ECO:0000256" key="3">
    <source>
        <dbReference type="ARBA" id="ARBA00022514"/>
    </source>
</evidence>
<dbReference type="Pfam" id="PF00048">
    <property type="entry name" value="IL8"/>
    <property type="match status" value="1"/>
</dbReference>
<evidence type="ECO:0000256" key="2">
    <source>
        <dbReference type="ARBA" id="ARBA00022500"/>
    </source>
</evidence>
<accession>A0A9J8BWW1</accession>
<comment type="subcellular location">
    <subcellularLocation>
        <location evidence="1">Secreted</location>
    </subcellularLocation>
</comment>
<keyword evidence="4" id="KW-0964">Secreted</keyword>
<dbReference type="Ensembl" id="ENSCCRT00000161643.1">
    <property type="protein sequence ID" value="ENSCCRP00000162379.1"/>
    <property type="gene ID" value="ENSCCRG00000052962.1"/>
</dbReference>
<feature type="domain" description="Chemokine interleukin-8-like" evidence="8">
    <location>
        <begin position="78"/>
        <end position="138"/>
    </location>
</feature>
<evidence type="ECO:0000256" key="6">
    <source>
        <dbReference type="ARBA" id="ARBA00023157"/>
    </source>
</evidence>
<dbReference type="GO" id="GO:0005615">
    <property type="term" value="C:extracellular space"/>
    <property type="evidence" value="ECO:0007669"/>
    <property type="project" value="UniProtKB-KW"/>
</dbReference>
<sequence>MACMAVSGTRPQTHCSDCTNHTSASLLQLMDTVHHPGFGGVCANVPASFCVESVRLVLTSSALLLLLCVWVSLSQSSSVRCCTKYSSHPFPVLRLKDFTRQDPTMTCNLEAVIFTTVKNRQICANPDDLWVQNAILHIQGKKGRST</sequence>
<dbReference type="AlphaFoldDB" id="A0A9J8BWW1"/>
<dbReference type="CDD" id="cd00272">
    <property type="entry name" value="Chemokine_CC"/>
    <property type="match status" value="1"/>
</dbReference>
<dbReference type="SUPFAM" id="SSF54117">
    <property type="entry name" value="Interleukin 8-like chemokines"/>
    <property type="match status" value="1"/>
</dbReference>
<dbReference type="InterPro" id="IPR036048">
    <property type="entry name" value="Interleukin_8-like_sf"/>
</dbReference>
<dbReference type="InterPro" id="IPR039809">
    <property type="entry name" value="Chemokine_b/g/d"/>
</dbReference>
<protein>
    <recommendedName>
        <fullName evidence="8">Chemokine interleukin-8-like domain-containing protein</fullName>
    </recommendedName>
</protein>
<keyword evidence="5" id="KW-0732">Signal</keyword>
<keyword evidence="10" id="KW-1185">Reference proteome</keyword>